<sequence length="2488" mass="261554">VDNRTLTINPSADLEPNKSYYIEIATGVLTDVAGNDFAGINNATDWTFSAASLSTTVVWSGTDVDATDSYINANELAAATITGKITNQSNASDVSIAEIKFISGNGGAQHIVGDALKNAISIDTDGNWTLVNDASWTSALDSDKAYIVQVTLSGTLLGNAMSGLSQASIVTIDDTITGTLAGTHTVTISNDAGILDNDRITNDSAVKVSLTLENALALANDETLQVSADGTNWVATTNTDTNTNTAWATADDAVTLVTGSNTLTARVIDTAGNITALALSNNDYILNIIKPTVTAVAITASKNLLIIGDTVTVTLTTDKVIYVAKGNDDGNTPQYEIMIGNVTRQAIYKSGSGSTSLVFEYTVMPGDNDTTGGITASANKLTANGTSTLEDIAGNNINLNAVAAASVNTLIVDAIAPIPTITMSDTALATGETATVTFAFNKVIKVEQAIVSIVNTTNLNTWSNTGKASDVVIAGFDSFVNLNGNVYNDSHNIIKSTTLANTWIIGDVTGGTARYLVLTLTDKSGGGIEYQENFIYKTNVSENDIALLATASSNFSGWTNGDNYYKLVGLNVSTFDISNITSSNGTITNLTVDSAHQVYTATFTPEANIEDTTNVITVDANWTDTVGNAPTDNASSENYRIDNVITSAPAGPHTVTISNDMGILEDDRVTNNNLVKVSLTLANALILATDEILQVSANGTTWVTTTNINTNTNTAWETADDAVTLVTGVITTLTARVTDTAGNVTTLALNDNSYTLDIVKPTVTAVTITANNNLLVIGDTVTVTLTTDEIINVTKGDDANTPQYEIMIGDVARQAVYKSGSGSTSLVFEYTIIPGEADATGGITSNINKLTVNGTSTLKDAAGNDIDLNVVAASVNTLVVNAIAPVSTIIINDTELMAGETTTVTFTFDKAVKAEQAIDSIINTSGLRTWSNTGKASDVVIAGFDSFVNLNGNVYDDSHNIIKSTTLANTWIIGDMTGGTARYLVLTLTDKEGGGIEYQEKFIYKTGAIENDIVLLATASNFSGWTSGDSYYKLIGLNVSTFDIADITAPNGTITNLTVDSTHKVYTSTFTPAANTEDTTNVITINTNWTDTIGNIPAGITSSNNYFIDSKKPNAPIGLSLADEDNTGSNSDNITSQTNGLSISGTTEEDVTVELFNGSLSLGTKNTDEDGNFTIDINLSAGSVHNITAIATDIAGNVSDISTTLAITVDTSMPTIILKTIGGISPDSNLMATFDEGIAKGTGNIVIKESVSGVVFETLDILSNNITISGANNQTLVINPSTDLEYDKSYYIEIPSGALTDLAGNIFAGINNVSNWTFNIVNLSTTVAWSGNNVNATDGYINANELSAAVITGTVGNLSNVSEVSVLEIKFFSINGGAKHIVSSALVNAINVDANGHWTLANDNSWTSVLDSDKEYIVEVKLSGAFSGNIVSSLSRSSGVIIDNTIVSTLAGTHTVAISDDAGILDNDRITNNSVVKVSLTLANELILATDEILQVSADGVTWVRAENTDSTHTAWATANGAVTLVTEADTTLTARVIDMSGNIVALTLSDNSYIVDTTNPTVTAVTITAKNNFLKRNDAVTVTLTTDKIVNVTKGDDANTPQYEIMIGDVARQAIYKSGSGSTSLVFEYIVTLGETDTTEGITASANKLTANGTSTLKDIAGNNLDFDAVAAASVNTLTVDAVAPVPTITMSDTALITGETTTVTFTFSKAVSVEKNIGNMTMSTLSHWSDDGKANNVVITGLDSFKNSSSGSPYGTDDVIKSTAIANTWIIGAVDSILARYLVVSLFDKASGDGVDYIANSIFSRASDGAAHLSRISSLASTSNFTNAGWGSGNTYYTVSGIGSKILGTDIFDESDITSPNGTITDLTANASNTVYTATFTPTEDITDSSNMIHIGTDWTDSIGNAATGPTKSSNYTIDTLIPVIESVTLSATDSNSIVKTSALSVNDYIVVTVAINKDVIVTLPVSTSTITYTINVNGQNKIATYTGTNDSNSLIFKYQIEGNFEVEGDVEAFDDQIVLVNGATIKDASEQVLNLNTKAIVSNARYILLKQDNFTNPQQVYIGEVEVWVDDINVALGKAVTVGGGVIPWLNWPANAIVDGVSTTGMKSQNTAETQNGWVKIDLGQEYDIDSIRVESAVDTYDNTNNLVVLTSRNDIGGDLTIDQLKNDVNIAYIGKTNNMTSANRENNFSTSGGITNPVHVTIDTKDPTIDSVIINGKKRGDGQLFTGSGVTTDPNFVFNETKSILRVSDEIIVKVTMSEVVHLTTTDASNPATYTIKIDGVDKVATYVSGSDSNTLIFSYAVEDNINTTNITSPINALSLGADTLKDAIGNNTDLTISAPNITVTDITIDNTPPVISAEATKILDSAGSIKVKSSENGAAYLVQYEISTFVSPGSILTYKQKLDQVVTQTDPNGIPYGVKIDVLADTFADLSISQLKTGERYKLLFLDESGNFAGSEVNDLLIIIGGNTLSHDIGNINYGLSEY</sequence>
<dbReference type="OrthoDB" id="8481600at2"/>
<comment type="caution">
    <text evidence="6">The sequence shown here is derived from an EMBL/GenBank/DDBJ whole genome shotgun (WGS) entry which is preliminary data.</text>
</comment>
<reference evidence="7" key="1">
    <citation type="submission" date="2016-09" db="EMBL/GenBank/DDBJ databases">
        <title>Genome Sequence of Bathymodiolus thermophilus sulfur-oxidizing gill endosymbiont.</title>
        <authorList>
            <person name="Ponnudurai R."/>
            <person name="Kleiner M."/>
            <person name="Sayavedra L."/>
            <person name="Thuermer A."/>
            <person name="Felbeck H."/>
            <person name="Schlueter R."/>
            <person name="Schweder T."/>
            <person name="Markert S."/>
        </authorList>
    </citation>
    <scope>NUCLEOTIDE SEQUENCE [LARGE SCALE GENOMIC DNA]</scope>
    <source>
        <strain evidence="7">BAT/CrabSpa'14</strain>
    </source>
</reference>
<feature type="domain" description="SbsA Ig-like" evidence="3">
    <location>
        <begin position="1223"/>
        <end position="1318"/>
    </location>
</feature>
<dbReference type="InterPro" id="IPR008979">
    <property type="entry name" value="Galactose-bd-like_sf"/>
</dbReference>
<evidence type="ECO:0000313" key="7">
    <source>
        <dbReference type="Proteomes" id="UP000182798"/>
    </source>
</evidence>
<organism evidence="6 7">
    <name type="scientific">Bathymodiolus thermophilus thioautotrophic gill symbiont</name>
    <dbReference type="NCBI Taxonomy" id="2360"/>
    <lineage>
        <taxon>Bacteria</taxon>
        <taxon>Pseudomonadati</taxon>
        <taxon>Pseudomonadota</taxon>
        <taxon>Gammaproteobacteria</taxon>
        <taxon>sulfur-oxidizing symbionts</taxon>
    </lineage>
</organism>
<evidence type="ECO:0000256" key="2">
    <source>
        <dbReference type="SAM" id="MobiDB-lite"/>
    </source>
</evidence>
<feature type="non-terminal residue" evidence="6">
    <location>
        <position position="2488"/>
    </location>
</feature>
<dbReference type="Gene3D" id="2.60.40.10">
    <property type="entry name" value="Immunoglobulins"/>
    <property type="match status" value="2"/>
</dbReference>
<feature type="domain" description="Bacterial Ig-like" evidence="5">
    <location>
        <begin position="1039"/>
        <end position="1106"/>
    </location>
</feature>
<feature type="domain" description="Bacterial Ig" evidence="4">
    <location>
        <begin position="1134"/>
        <end position="1204"/>
    </location>
</feature>
<dbReference type="SUPFAM" id="SSF49785">
    <property type="entry name" value="Galactose-binding domain-like"/>
    <property type="match status" value="1"/>
</dbReference>
<dbReference type="Pfam" id="PF19078">
    <property type="entry name" value="Big_12"/>
    <property type="match status" value="3"/>
</dbReference>
<dbReference type="Proteomes" id="UP000182798">
    <property type="component" value="Unassembled WGS sequence"/>
</dbReference>
<name>A0A1J5U9V1_9GAMM</name>
<gene>
    <name evidence="6" type="ORF">BGC33_07270</name>
</gene>
<evidence type="ECO:0000256" key="1">
    <source>
        <dbReference type="ARBA" id="ARBA00022729"/>
    </source>
</evidence>
<keyword evidence="1" id="KW-0732">Signal</keyword>
<dbReference type="InterPro" id="IPR032812">
    <property type="entry name" value="SbsA_Ig"/>
</dbReference>
<feature type="domain" description="Bacterial Ig-like" evidence="5">
    <location>
        <begin position="1854"/>
        <end position="1920"/>
    </location>
</feature>
<accession>A0A1J5U9V1</accession>
<feature type="non-terminal residue" evidence="6">
    <location>
        <position position="1"/>
    </location>
</feature>
<protein>
    <recommendedName>
        <fullName evidence="8">Ig-like domain-containing protein</fullName>
    </recommendedName>
</protein>
<feature type="domain" description="Bacterial Ig-like" evidence="5">
    <location>
        <begin position="572"/>
        <end position="641"/>
    </location>
</feature>
<dbReference type="InterPro" id="IPR013783">
    <property type="entry name" value="Ig-like_fold"/>
</dbReference>
<feature type="compositionally biased region" description="Polar residues" evidence="2">
    <location>
        <begin position="1127"/>
        <end position="1143"/>
    </location>
</feature>
<dbReference type="InterPro" id="IPR044048">
    <property type="entry name" value="Big_12"/>
</dbReference>
<evidence type="ECO:0000313" key="6">
    <source>
        <dbReference type="EMBL" id="OIR25614.1"/>
    </source>
</evidence>
<dbReference type="Gene3D" id="2.60.120.260">
    <property type="entry name" value="Galactose-binding domain-like"/>
    <property type="match status" value="1"/>
</dbReference>
<evidence type="ECO:0008006" key="8">
    <source>
        <dbReference type="Google" id="ProtNLM"/>
    </source>
</evidence>
<evidence type="ECO:0000259" key="5">
    <source>
        <dbReference type="Pfam" id="PF19078"/>
    </source>
</evidence>
<dbReference type="InterPro" id="IPR041498">
    <property type="entry name" value="Big_6"/>
</dbReference>
<dbReference type="Pfam" id="PF17936">
    <property type="entry name" value="Big_6"/>
    <property type="match status" value="1"/>
</dbReference>
<dbReference type="EMBL" id="MIQH01000136">
    <property type="protein sequence ID" value="OIR25614.1"/>
    <property type="molecule type" value="Genomic_DNA"/>
</dbReference>
<evidence type="ECO:0000259" key="3">
    <source>
        <dbReference type="Pfam" id="PF13205"/>
    </source>
</evidence>
<dbReference type="Pfam" id="PF13205">
    <property type="entry name" value="Big_5"/>
    <property type="match status" value="2"/>
</dbReference>
<feature type="domain" description="SbsA Ig-like" evidence="3">
    <location>
        <begin position="2"/>
        <end position="49"/>
    </location>
</feature>
<evidence type="ECO:0000259" key="4">
    <source>
        <dbReference type="Pfam" id="PF17936"/>
    </source>
</evidence>
<feature type="region of interest" description="Disordered" evidence="2">
    <location>
        <begin position="1122"/>
        <end position="1143"/>
    </location>
</feature>
<dbReference type="RefSeq" id="WP_071563329.1">
    <property type="nucleotide sequence ID" value="NZ_MIQH01000136.1"/>
</dbReference>
<proteinExistence type="predicted"/>